<dbReference type="PANTHER" id="PTHR30126">
    <property type="entry name" value="HTH-TYPE TRANSCRIPTIONAL REGULATOR"/>
    <property type="match status" value="1"/>
</dbReference>
<feature type="domain" description="HTH lysR-type" evidence="5">
    <location>
        <begin position="1"/>
        <end position="58"/>
    </location>
</feature>
<keyword evidence="4" id="KW-0804">Transcription</keyword>
<keyword evidence="2" id="KW-0805">Transcription regulation</keyword>
<evidence type="ECO:0000256" key="2">
    <source>
        <dbReference type="ARBA" id="ARBA00023015"/>
    </source>
</evidence>
<dbReference type="PANTHER" id="PTHR30126:SF2">
    <property type="entry name" value="HTH-TYPE TRANSCRIPTIONAL REGULATOR YJIE"/>
    <property type="match status" value="1"/>
</dbReference>
<keyword evidence="7" id="KW-1185">Reference proteome</keyword>
<dbReference type="PRINTS" id="PR00039">
    <property type="entry name" value="HTHLYSR"/>
</dbReference>
<dbReference type="EMBL" id="MUIO01000008">
    <property type="protein sequence ID" value="ORC61652.1"/>
    <property type="molecule type" value="Genomic_DNA"/>
</dbReference>
<dbReference type="InterPro" id="IPR005119">
    <property type="entry name" value="LysR_subst-bd"/>
</dbReference>
<dbReference type="CDD" id="cd05466">
    <property type="entry name" value="PBP2_LTTR_substrate"/>
    <property type="match status" value="1"/>
</dbReference>
<dbReference type="Pfam" id="PF00126">
    <property type="entry name" value="HTH_1"/>
    <property type="match status" value="1"/>
</dbReference>
<dbReference type="Gene3D" id="1.10.10.10">
    <property type="entry name" value="Winged helix-like DNA-binding domain superfamily/Winged helix DNA-binding domain"/>
    <property type="match status" value="1"/>
</dbReference>
<dbReference type="Pfam" id="PF03466">
    <property type="entry name" value="LysR_substrate"/>
    <property type="match status" value="1"/>
</dbReference>
<reference evidence="7" key="1">
    <citation type="submission" date="2017-02" db="EMBL/GenBank/DDBJ databases">
        <title>Pseudomonas floridae sp. nov., a novel pathogenic bacterial species isolated from tomato.</title>
        <authorList>
            <person name="Timilsina S."/>
            <person name="Vallad G.E."/>
            <person name="Jones J.B."/>
        </authorList>
    </citation>
    <scope>NUCLEOTIDE SEQUENCE [LARGE SCALE GENOMIC DNA]</scope>
    <source>
        <strain evidence="7">GEV388</strain>
    </source>
</reference>
<dbReference type="STRING" id="1958950.BZK31_02440"/>
<dbReference type="GO" id="GO:0003700">
    <property type="term" value="F:DNA-binding transcription factor activity"/>
    <property type="evidence" value="ECO:0007669"/>
    <property type="project" value="InterPro"/>
</dbReference>
<dbReference type="PROSITE" id="PS50931">
    <property type="entry name" value="HTH_LYSR"/>
    <property type="match status" value="1"/>
</dbReference>
<evidence type="ECO:0000313" key="7">
    <source>
        <dbReference type="Proteomes" id="UP000192815"/>
    </source>
</evidence>
<keyword evidence="3" id="KW-0238">DNA-binding</keyword>
<accession>A0A1X0NDE4</accession>
<protein>
    <submittedName>
        <fullName evidence="6">LysR family transcriptional regulator</fullName>
    </submittedName>
</protein>
<comment type="similarity">
    <text evidence="1">Belongs to the LysR transcriptional regulatory family.</text>
</comment>
<organism evidence="6 7">
    <name type="scientific">Pseudomonas floridensis</name>
    <dbReference type="NCBI Taxonomy" id="1958950"/>
    <lineage>
        <taxon>Bacteria</taxon>
        <taxon>Pseudomonadati</taxon>
        <taxon>Pseudomonadota</taxon>
        <taxon>Gammaproteobacteria</taxon>
        <taxon>Pseudomonadales</taxon>
        <taxon>Pseudomonadaceae</taxon>
        <taxon>Pseudomonas</taxon>
    </lineage>
</organism>
<evidence type="ECO:0000256" key="1">
    <source>
        <dbReference type="ARBA" id="ARBA00009437"/>
    </source>
</evidence>
<comment type="caution">
    <text evidence="6">The sequence shown here is derived from an EMBL/GenBank/DDBJ whole genome shotgun (WGS) entry which is preliminary data.</text>
</comment>
<evidence type="ECO:0000256" key="4">
    <source>
        <dbReference type="ARBA" id="ARBA00023163"/>
    </source>
</evidence>
<dbReference type="RefSeq" id="WP_083181156.1">
    <property type="nucleotide sequence ID" value="NZ_CBCRZR010000040.1"/>
</dbReference>
<evidence type="ECO:0000313" key="6">
    <source>
        <dbReference type="EMBL" id="ORC61652.1"/>
    </source>
</evidence>
<gene>
    <name evidence="6" type="ORF">BZK31_02440</name>
</gene>
<dbReference type="FunFam" id="1.10.10.10:FF:000001">
    <property type="entry name" value="LysR family transcriptional regulator"/>
    <property type="match status" value="1"/>
</dbReference>
<dbReference type="GO" id="GO:0000976">
    <property type="term" value="F:transcription cis-regulatory region binding"/>
    <property type="evidence" value="ECO:0007669"/>
    <property type="project" value="TreeGrafter"/>
</dbReference>
<dbReference type="Gene3D" id="3.40.190.10">
    <property type="entry name" value="Periplasmic binding protein-like II"/>
    <property type="match status" value="2"/>
</dbReference>
<dbReference type="InterPro" id="IPR036388">
    <property type="entry name" value="WH-like_DNA-bd_sf"/>
</dbReference>
<proteinExistence type="inferred from homology"/>
<dbReference type="SUPFAM" id="SSF46785">
    <property type="entry name" value="Winged helix' DNA-binding domain"/>
    <property type="match status" value="1"/>
</dbReference>
<dbReference type="InterPro" id="IPR036390">
    <property type="entry name" value="WH_DNA-bd_sf"/>
</dbReference>
<sequence>MELVWLEDFNALAESGNFSRAADARHVTQPAFSRRIRALESWVGVELFERTAQGATLTEAGQSMLDNARELTRRLYQMRADVKEVAGKATRTLHFAATHSLSFTFFPAWIRQVEDGAPIEGIRLHSDNMAACEQLLLNGEVQFLICHQYPNVSPRFDSKQFESKVIGADTLLALQSPELTPGASVPFLSYTAESGLGRIIASYLQNNPDHPPLETVFSSHLAAVLLSMALQAKGIAWLPESLAAPELASGRLIHGAIPLPKIQTEIRIFRAMIPLGDFAEKFWAGLQN</sequence>
<name>A0A1X0NDE4_9PSED</name>
<dbReference type="OrthoDB" id="6971749at2"/>
<evidence type="ECO:0000256" key="3">
    <source>
        <dbReference type="ARBA" id="ARBA00023125"/>
    </source>
</evidence>
<evidence type="ECO:0000259" key="5">
    <source>
        <dbReference type="PROSITE" id="PS50931"/>
    </source>
</evidence>
<dbReference type="InterPro" id="IPR000847">
    <property type="entry name" value="LysR_HTH_N"/>
</dbReference>
<dbReference type="SUPFAM" id="SSF53850">
    <property type="entry name" value="Periplasmic binding protein-like II"/>
    <property type="match status" value="1"/>
</dbReference>
<dbReference type="AlphaFoldDB" id="A0A1X0NDE4"/>
<dbReference type="Proteomes" id="UP000192815">
    <property type="component" value="Unassembled WGS sequence"/>
</dbReference>